<dbReference type="EMBL" id="CP022315">
    <property type="protein sequence ID" value="ASK61091.1"/>
    <property type="molecule type" value="Genomic_DNA"/>
</dbReference>
<proteinExistence type="predicted"/>
<organism evidence="1 2">
    <name type="scientific">Virgibacillus phasianinus</name>
    <dbReference type="NCBI Taxonomy" id="2017483"/>
    <lineage>
        <taxon>Bacteria</taxon>
        <taxon>Bacillati</taxon>
        <taxon>Bacillota</taxon>
        <taxon>Bacilli</taxon>
        <taxon>Bacillales</taxon>
        <taxon>Bacillaceae</taxon>
        <taxon>Virgibacillus</taxon>
    </lineage>
</organism>
<accession>A0A220TZK2</accession>
<dbReference type="RefSeq" id="WP_089060368.1">
    <property type="nucleotide sequence ID" value="NZ_CP022315.1"/>
</dbReference>
<dbReference type="KEGG" id="vil:CFK37_02200"/>
<keyword evidence="2" id="KW-1185">Reference proteome</keyword>
<evidence type="ECO:0000313" key="1">
    <source>
        <dbReference type="EMBL" id="ASK61091.1"/>
    </source>
</evidence>
<name>A0A220TZK2_9BACI</name>
<dbReference type="OrthoDB" id="2890046at2"/>
<dbReference type="Proteomes" id="UP000198312">
    <property type="component" value="Chromosome"/>
</dbReference>
<evidence type="ECO:0000313" key="2">
    <source>
        <dbReference type="Proteomes" id="UP000198312"/>
    </source>
</evidence>
<gene>
    <name evidence="1" type="ORF">CFK37_02200</name>
</gene>
<dbReference type="AlphaFoldDB" id="A0A220TZK2"/>
<protein>
    <submittedName>
        <fullName evidence="1">Uncharacterized protein</fullName>
    </submittedName>
</protein>
<reference evidence="1 2" key="1">
    <citation type="submission" date="2017-07" db="EMBL/GenBank/DDBJ databases">
        <title>Virgibacillus sp. LM2416.</title>
        <authorList>
            <person name="Tak E.J."/>
            <person name="Bae J.-W."/>
        </authorList>
    </citation>
    <scope>NUCLEOTIDE SEQUENCE [LARGE SCALE GENOMIC DNA]</scope>
    <source>
        <strain evidence="1 2">LM2416</strain>
    </source>
</reference>
<sequence>MFAETFAAELASRIGSGVEVATDSNLIEGILSTVTAELALVIDVSSGYGQNTKLYISVDAINFVRFPTAA</sequence>